<dbReference type="RefSeq" id="WP_098227779.1">
    <property type="nucleotide sequence ID" value="NZ_NUBY01000236.1"/>
</dbReference>
<protein>
    <recommendedName>
        <fullName evidence="2">DUF218 domain-containing protein</fullName>
    </recommendedName>
</protein>
<dbReference type="GO" id="GO:0000270">
    <property type="term" value="P:peptidoglycan metabolic process"/>
    <property type="evidence" value="ECO:0007669"/>
    <property type="project" value="TreeGrafter"/>
</dbReference>
<dbReference type="CDD" id="cd06259">
    <property type="entry name" value="YdcF-like"/>
    <property type="match status" value="1"/>
</dbReference>
<dbReference type="EMBL" id="NUBY01000236">
    <property type="protein sequence ID" value="PEP91515.1"/>
    <property type="molecule type" value="Genomic_DNA"/>
</dbReference>
<organism evidence="3 4">
    <name type="scientific">Bacillus toyonensis</name>
    <dbReference type="NCBI Taxonomy" id="155322"/>
    <lineage>
        <taxon>Bacteria</taxon>
        <taxon>Bacillati</taxon>
        <taxon>Bacillota</taxon>
        <taxon>Bacilli</taxon>
        <taxon>Bacillales</taxon>
        <taxon>Bacillaceae</taxon>
        <taxon>Bacillus</taxon>
        <taxon>Bacillus cereus group</taxon>
    </lineage>
</organism>
<evidence type="ECO:0000259" key="2">
    <source>
        <dbReference type="Pfam" id="PF02698"/>
    </source>
</evidence>
<dbReference type="InterPro" id="IPR051599">
    <property type="entry name" value="Cell_Envelope_Assoc"/>
</dbReference>
<gene>
    <name evidence="3" type="ORF">CN585_27895</name>
</gene>
<accession>A0A2A8H7U0</accession>
<feature type="repeat" description="TPR" evidence="1">
    <location>
        <begin position="80"/>
        <end position="113"/>
    </location>
</feature>
<evidence type="ECO:0000313" key="3">
    <source>
        <dbReference type="EMBL" id="PEP91515.1"/>
    </source>
</evidence>
<proteinExistence type="predicted"/>
<dbReference type="InterPro" id="IPR019734">
    <property type="entry name" value="TPR_rpt"/>
</dbReference>
<dbReference type="SUPFAM" id="SSF48452">
    <property type="entry name" value="TPR-like"/>
    <property type="match status" value="1"/>
</dbReference>
<dbReference type="InterPro" id="IPR014729">
    <property type="entry name" value="Rossmann-like_a/b/a_fold"/>
</dbReference>
<dbReference type="Gene3D" id="1.25.40.10">
    <property type="entry name" value="Tetratricopeptide repeat domain"/>
    <property type="match status" value="1"/>
</dbReference>
<dbReference type="Gene3D" id="3.40.50.620">
    <property type="entry name" value="HUPs"/>
    <property type="match status" value="1"/>
</dbReference>
<name>A0A2A8H7U0_9BACI</name>
<dbReference type="PANTHER" id="PTHR30336:SF4">
    <property type="entry name" value="ENVELOPE BIOGENESIS FACTOR ELYC"/>
    <property type="match status" value="1"/>
</dbReference>
<dbReference type="AlphaFoldDB" id="A0A2A8H7U0"/>
<keyword evidence="1" id="KW-0802">TPR repeat</keyword>
<dbReference type="GO" id="GO:0043164">
    <property type="term" value="P:Gram-negative-bacterium-type cell wall biogenesis"/>
    <property type="evidence" value="ECO:0007669"/>
    <property type="project" value="TreeGrafter"/>
</dbReference>
<dbReference type="PROSITE" id="PS50005">
    <property type="entry name" value="TPR"/>
    <property type="match status" value="1"/>
</dbReference>
<dbReference type="Proteomes" id="UP000220841">
    <property type="component" value="Unassembled WGS sequence"/>
</dbReference>
<evidence type="ECO:0000256" key="1">
    <source>
        <dbReference type="PROSITE-ProRule" id="PRU00339"/>
    </source>
</evidence>
<feature type="domain" description="DUF218" evidence="2">
    <location>
        <begin position="180"/>
        <end position="295"/>
    </location>
</feature>
<dbReference type="Pfam" id="PF02698">
    <property type="entry name" value="DUF218"/>
    <property type="match status" value="1"/>
</dbReference>
<dbReference type="PANTHER" id="PTHR30336">
    <property type="entry name" value="INNER MEMBRANE PROTEIN, PROBABLE PERMEASE"/>
    <property type="match status" value="1"/>
</dbReference>
<dbReference type="InterPro" id="IPR003848">
    <property type="entry name" value="DUF218"/>
</dbReference>
<dbReference type="InterPro" id="IPR011990">
    <property type="entry name" value="TPR-like_helical_dom_sf"/>
</dbReference>
<reference evidence="3 4" key="1">
    <citation type="submission" date="2017-09" db="EMBL/GenBank/DDBJ databases">
        <title>Large-scale bioinformatics analysis of Bacillus genomes uncovers conserved roles of natural products in bacterial physiology.</title>
        <authorList>
            <consortium name="Agbiome Team Llc"/>
            <person name="Bleich R.M."/>
            <person name="Grubbs K.J."/>
            <person name="Santa Maria K.C."/>
            <person name="Allen S.E."/>
            <person name="Farag S."/>
            <person name="Shank E.A."/>
            <person name="Bowers A."/>
        </authorList>
    </citation>
    <scope>NUCLEOTIDE SEQUENCE [LARGE SCALE GENOMIC DNA]</scope>
    <source>
        <strain evidence="3 4">AFS021349</strain>
    </source>
</reference>
<evidence type="ECO:0000313" key="4">
    <source>
        <dbReference type="Proteomes" id="UP000220841"/>
    </source>
</evidence>
<sequence>MKKITKKNLIFIIFILLFKFVSFSIITNSVGISSTKDNPTTLDRINHLKTKAAGYYRGGKKYNEIEKLFKEAVTLDPYDINLKFDLASSQIIQNKIPEALSTYNNILNIDPNNFNAHFLFAIYSKINGDTLSYSKHLKNMDQIDANKCIEYKHNIELIESIINTKLNTTVTTGFPQNNHAIVILGSALSVDGSMSQNLIQRLKIGLDIAKKDSSSKIIVSGGAPKKGMTEATAMSKWLISNGIDKDRIILEDKSMDTLENALFTIPILDKEGLKNITLITSATHMRRALTIFNVTNNFSDKMNGVNSNKIFSHLAYMDDNSLEETNQISPNELLKVYRDLIRASGIWIFPEMQR</sequence>
<dbReference type="GO" id="GO:0005886">
    <property type="term" value="C:plasma membrane"/>
    <property type="evidence" value="ECO:0007669"/>
    <property type="project" value="TreeGrafter"/>
</dbReference>
<comment type="caution">
    <text evidence="3">The sequence shown here is derived from an EMBL/GenBank/DDBJ whole genome shotgun (WGS) entry which is preliminary data.</text>
</comment>